<evidence type="ECO:0000256" key="4">
    <source>
        <dbReference type="ARBA" id="ARBA00023004"/>
    </source>
</evidence>
<dbReference type="OrthoDB" id="3934656at2759"/>
<evidence type="ECO:0000256" key="5">
    <source>
        <dbReference type="PIRSR" id="PIRSR602401-1"/>
    </source>
</evidence>
<keyword evidence="5 6" id="KW-0349">Heme</keyword>
<evidence type="ECO:0000313" key="8">
    <source>
        <dbReference type="Proteomes" id="UP001140094"/>
    </source>
</evidence>
<keyword evidence="4 5" id="KW-0408">Iron</keyword>
<evidence type="ECO:0000313" key="7">
    <source>
        <dbReference type="EMBL" id="KAJ2801452.1"/>
    </source>
</evidence>
<dbReference type="GO" id="GO:0020037">
    <property type="term" value="F:heme binding"/>
    <property type="evidence" value="ECO:0007669"/>
    <property type="project" value="InterPro"/>
</dbReference>
<dbReference type="InterPro" id="IPR036396">
    <property type="entry name" value="Cyt_P450_sf"/>
</dbReference>
<dbReference type="InterPro" id="IPR017972">
    <property type="entry name" value="Cyt_P450_CS"/>
</dbReference>
<evidence type="ECO:0000256" key="6">
    <source>
        <dbReference type="RuleBase" id="RU000461"/>
    </source>
</evidence>
<evidence type="ECO:0000256" key="1">
    <source>
        <dbReference type="ARBA" id="ARBA00001971"/>
    </source>
</evidence>
<keyword evidence="2 5" id="KW-0479">Metal-binding</keyword>
<comment type="similarity">
    <text evidence="6">Belongs to the cytochrome P450 family.</text>
</comment>
<dbReference type="InterPro" id="IPR050121">
    <property type="entry name" value="Cytochrome_P450_monoxygenase"/>
</dbReference>
<dbReference type="Gene3D" id="1.10.630.10">
    <property type="entry name" value="Cytochrome P450"/>
    <property type="match status" value="1"/>
</dbReference>
<evidence type="ECO:0008006" key="9">
    <source>
        <dbReference type="Google" id="ProtNLM"/>
    </source>
</evidence>
<proteinExistence type="inferred from homology"/>
<dbReference type="PANTHER" id="PTHR24305">
    <property type="entry name" value="CYTOCHROME P450"/>
    <property type="match status" value="1"/>
</dbReference>
<dbReference type="GO" id="GO:0004497">
    <property type="term" value="F:monooxygenase activity"/>
    <property type="evidence" value="ECO:0007669"/>
    <property type="project" value="UniProtKB-KW"/>
</dbReference>
<dbReference type="PRINTS" id="PR00463">
    <property type="entry name" value="EP450I"/>
</dbReference>
<dbReference type="SUPFAM" id="SSF48264">
    <property type="entry name" value="Cytochrome P450"/>
    <property type="match status" value="1"/>
</dbReference>
<dbReference type="Pfam" id="PF00067">
    <property type="entry name" value="p450"/>
    <property type="match status" value="1"/>
</dbReference>
<dbReference type="PRINTS" id="PR00385">
    <property type="entry name" value="P450"/>
</dbReference>
<dbReference type="InterPro" id="IPR002401">
    <property type="entry name" value="Cyt_P450_E_grp-I"/>
</dbReference>
<dbReference type="InterPro" id="IPR001128">
    <property type="entry name" value="Cyt_P450"/>
</dbReference>
<feature type="binding site" description="axial binding residue" evidence="5">
    <location>
        <position position="268"/>
    </location>
    <ligand>
        <name>heme</name>
        <dbReference type="ChEBI" id="CHEBI:30413"/>
    </ligand>
    <ligandPart>
        <name>Fe</name>
        <dbReference type="ChEBI" id="CHEBI:18248"/>
    </ligandPart>
</feature>
<gene>
    <name evidence="7" type="ORF">H4R20_003663</name>
</gene>
<sequence>MMHRWDQAICDEVIQIQYEREFAHLAIDVLMALGYGGRNGQVERIAEWIHDYNCLALVNLILPGVQSYPLKLLFTRLLASKDAFKDAVAAAVKKRQEEKDSKCVDMLQALLGSSETSTQQVIAENMALIIAGTDIVAQTLTWTVHYLMLYPNAYDQATHEVRSTFARDHLITSAEARAQLPFTEACLYEALRICAATGVFLPRVVPKEGIWMQGHFLPGGTQLCVNVAGANHHRETWQNPRRFVPQRFIDNPQLKAQVLSFSSGARMCPGRSLALCEMLPVLANLLKNYSFATPKDAQFGSWSTDADGNPIAMPRRHLFTVVGPQNPDRDCQIIVQHAK</sequence>
<dbReference type="GO" id="GO:0044550">
    <property type="term" value="P:secondary metabolite biosynthetic process"/>
    <property type="evidence" value="ECO:0007669"/>
    <property type="project" value="UniProtKB-ARBA"/>
</dbReference>
<dbReference type="GO" id="GO:0005506">
    <property type="term" value="F:iron ion binding"/>
    <property type="evidence" value="ECO:0007669"/>
    <property type="project" value="InterPro"/>
</dbReference>
<dbReference type="PROSITE" id="PS00086">
    <property type="entry name" value="CYTOCHROME_P450"/>
    <property type="match status" value="1"/>
</dbReference>
<comment type="cofactor">
    <cofactor evidence="1 5">
        <name>heme</name>
        <dbReference type="ChEBI" id="CHEBI:30413"/>
    </cofactor>
</comment>
<dbReference type="AlphaFoldDB" id="A0A9W8HSW3"/>
<accession>A0A9W8HSW3</accession>
<keyword evidence="3 6" id="KW-0560">Oxidoreductase</keyword>
<dbReference type="PANTHER" id="PTHR24305:SF235">
    <property type="entry name" value="CYTOCHROME P450 MONOOXYGENASE APDB-RELATED"/>
    <property type="match status" value="1"/>
</dbReference>
<name>A0A9W8HSW3_9FUNG</name>
<protein>
    <recommendedName>
        <fullName evidence="9">Cytochrome P450</fullName>
    </recommendedName>
</protein>
<dbReference type="Proteomes" id="UP001140094">
    <property type="component" value="Unassembled WGS sequence"/>
</dbReference>
<dbReference type="EMBL" id="JANBUO010000810">
    <property type="protein sequence ID" value="KAJ2801452.1"/>
    <property type="molecule type" value="Genomic_DNA"/>
</dbReference>
<evidence type="ECO:0000256" key="3">
    <source>
        <dbReference type="ARBA" id="ARBA00023002"/>
    </source>
</evidence>
<comment type="caution">
    <text evidence="7">The sequence shown here is derived from an EMBL/GenBank/DDBJ whole genome shotgun (WGS) entry which is preliminary data.</text>
</comment>
<keyword evidence="8" id="KW-1185">Reference proteome</keyword>
<organism evidence="7 8">
    <name type="scientific">Coemansia guatemalensis</name>
    <dbReference type="NCBI Taxonomy" id="2761395"/>
    <lineage>
        <taxon>Eukaryota</taxon>
        <taxon>Fungi</taxon>
        <taxon>Fungi incertae sedis</taxon>
        <taxon>Zoopagomycota</taxon>
        <taxon>Kickxellomycotina</taxon>
        <taxon>Kickxellomycetes</taxon>
        <taxon>Kickxellales</taxon>
        <taxon>Kickxellaceae</taxon>
        <taxon>Coemansia</taxon>
    </lineage>
</organism>
<evidence type="ECO:0000256" key="2">
    <source>
        <dbReference type="ARBA" id="ARBA00022723"/>
    </source>
</evidence>
<dbReference type="GO" id="GO:0016705">
    <property type="term" value="F:oxidoreductase activity, acting on paired donors, with incorporation or reduction of molecular oxygen"/>
    <property type="evidence" value="ECO:0007669"/>
    <property type="project" value="InterPro"/>
</dbReference>
<reference evidence="7" key="1">
    <citation type="submission" date="2022-07" db="EMBL/GenBank/DDBJ databases">
        <title>Phylogenomic reconstructions and comparative analyses of Kickxellomycotina fungi.</title>
        <authorList>
            <person name="Reynolds N.K."/>
            <person name="Stajich J.E."/>
            <person name="Barry K."/>
            <person name="Grigoriev I.V."/>
            <person name="Crous P."/>
            <person name="Smith M.E."/>
        </authorList>
    </citation>
    <scope>NUCLEOTIDE SEQUENCE</scope>
    <source>
        <strain evidence="7">NRRL 1565</strain>
    </source>
</reference>
<keyword evidence="6" id="KW-0503">Monooxygenase</keyword>